<keyword evidence="4" id="KW-0964">Secreted</keyword>
<evidence type="ECO:0000259" key="13">
    <source>
        <dbReference type="PROSITE" id="PS50835"/>
    </source>
</evidence>
<comment type="subcellular location">
    <subcellularLocation>
        <location evidence="1">Cell membrane</location>
    </subcellularLocation>
    <subcellularLocation>
        <location evidence="2">Secreted</location>
    </subcellularLocation>
</comment>
<dbReference type="Bgee" id="ENSPTRG00000049279">
    <property type="expression patterns" value="Expressed in lymph node and 3 other cell types or tissues"/>
</dbReference>
<dbReference type="InParanoid" id="A0A2I3TSX6"/>
<dbReference type="GO" id="GO:0005886">
    <property type="term" value="C:plasma membrane"/>
    <property type="evidence" value="ECO:0007669"/>
    <property type="project" value="UniProtKB-SubCell"/>
</dbReference>
<dbReference type="PANTHER" id="PTHR23266">
    <property type="entry name" value="IMMUNOGLOBULIN HEAVY CHAIN"/>
    <property type="match status" value="1"/>
</dbReference>
<feature type="domain" description="Ig-like" evidence="13">
    <location>
        <begin position="24"/>
        <end position="111"/>
    </location>
</feature>
<accession>A0A2I3TSX6</accession>
<evidence type="ECO:0000256" key="5">
    <source>
        <dbReference type="ARBA" id="ARBA00022859"/>
    </source>
</evidence>
<dbReference type="Proteomes" id="UP000002277">
    <property type="component" value="Chromosome 14"/>
</dbReference>
<evidence type="ECO:0000256" key="4">
    <source>
        <dbReference type="ARBA" id="ARBA00022525"/>
    </source>
</evidence>
<sequence>MESGLSWIFLVAVLKGVQCKVQLVESGGGLGSLRLSCAASGFTFSSSAMHWVHQAPRKGLEWVSVISTSGGTILYTDSVKGRFTISRDNAQNSLSLQMNSLRAEDTAVYYCVKDAVRSQCEPRHKPPAGYLGQSGKAWDTVYWAVPRGKSRWYKPGFPVMV</sequence>
<dbReference type="GO" id="GO:0019814">
    <property type="term" value="C:immunoglobulin complex"/>
    <property type="evidence" value="ECO:0007669"/>
    <property type="project" value="UniProtKB-KW"/>
</dbReference>
<protein>
    <recommendedName>
        <fullName evidence="13">Ig-like domain-containing protein</fullName>
    </recommendedName>
</protein>
<evidence type="ECO:0000256" key="12">
    <source>
        <dbReference type="SAM" id="SignalP"/>
    </source>
</evidence>
<comment type="subunit">
    <text evidence="10">Immunoglobulins are composed of two identical heavy chains and two identical light chains; disulfide-linked.</text>
</comment>
<keyword evidence="15" id="KW-1185">Reference proteome</keyword>
<dbReference type="InterPro" id="IPR036179">
    <property type="entry name" value="Ig-like_dom_sf"/>
</dbReference>
<evidence type="ECO:0000256" key="7">
    <source>
        <dbReference type="ARBA" id="ARBA00023136"/>
    </source>
</evidence>
<dbReference type="GO" id="GO:0005576">
    <property type="term" value="C:extracellular region"/>
    <property type="evidence" value="ECO:0007669"/>
    <property type="project" value="UniProtKB-SubCell"/>
</dbReference>
<evidence type="ECO:0000256" key="6">
    <source>
        <dbReference type="ARBA" id="ARBA00023130"/>
    </source>
</evidence>
<evidence type="ECO:0000256" key="1">
    <source>
        <dbReference type="ARBA" id="ARBA00004236"/>
    </source>
</evidence>
<dbReference type="GO" id="GO:0003823">
    <property type="term" value="F:antigen binding"/>
    <property type="evidence" value="ECO:0000318"/>
    <property type="project" value="GO_Central"/>
</dbReference>
<dbReference type="Pfam" id="PF07686">
    <property type="entry name" value="V-set"/>
    <property type="match status" value="1"/>
</dbReference>
<keyword evidence="7" id="KW-0472">Membrane</keyword>
<feature type="signal peptide" evidence="12">
    <location>
        <begin position="1"/>
        <end position="19"/>
    </location>
</feature>
<dbReference type="InterPro" id="IPR013783">
    <property type="entry name" value="Ig-like_fold"/>
</dbReference>
<proteinExistence type="predicted"/>
<dbReference type="GeneTree" id="ENSGT01050000244871"/>
<evidence type="ECO:0000256" key="3">
    <source>
        <dbReference type="ARBA" id="ARBA00022475"/>
    </source>
</evidence>
<keyword evidence="9" id="KW-0393">Immunoglobulin domain</keyword>
<dbReference type="Ensembl" id="ENSPTRT00000079990.1">
    <property type="protein sequence ID" value="ENSPTRP00000092307.1"/>
    <property type="gene ID" value="ENSPTRG00000049279.1"/>
</dbReference>
<dbReference type="FunFam" id="2.60.40.10:FF:001259">
    <property type="entry name" value="Immunoglobulin heavy variable 13-2"/>
    <property type="match status" value="1"/>
</dbReference>
<dbReference type="Gene3D" id="2.60.40.10">
    <property type="entry name" value="Immunoglobulins"/>
    <property type="match status" value="1"/>
</dbReference>
<dbReference type="GO" id="GO:0016064">
    <property type="term" value="P:immunoglobulin mediated immune response"/>
    <property type="evidence" value="ECO:0000318"/>
    <property type="project" value="GO_Central"/>
</dbReference>
<dbReference type="InterPro" id="IPR013106">
    <property type="entry name" value="Ig_V-set"/>
</dbReference>
<dbReference type="EMBL" id="AC183794">
    <property type="status" value="NOT_ANNOTATED_CDS"/>
    <property type="molecule type" value="Genomic_DNA"/>
</dbReference>
<keyword evidence="5" id="KW-0391">Immunity</keyword>
<reference evidence="14" key="2">
    <citation type="submission" date="2025-08" db="UniProtKB">
        <authorList>
            <consortium name="Ensembl"/>
        </authorList>
    </citation>
    <scope>IDENTIFICATION</scope>
</reference>
<keyword evidence="3" id="KW-1003">Cell membrane</keyword>
<evidence type="ECO:0000256" key="8">
    <source>
        <dbReference type="ARBA" id="ARBA00023157"/>
    </source>
</evidence>
<keyword evidence="11" id="KW-1280">Immunoglobulin</keyword>
<name>A0A2I3TSX6_PANTR</name>
<dbReference type="InterPro" id="IPR007110">
    <property type="entry name" value="Ig-like_dom"/>
</dbReference>
<keyword evidence="8" id="KW-1015">Disulfide bond</keyword>
<organism evidence="14 15">
    <name type="scientific">Pan troglodytes</name>
    <name type="common">Chimpanzee</name>
    <dbReference type="NCBI Taxonomy" id="9598"/>
    <lineage>
        <taxon>Eukaryota</taxon>
        <taxon>Metazoa</taxon>
        <taxon>Chordata</taxon>
        <taxon>Craniata</taxon>
        <taxon>Vertebrata</taxon>
        <taxon>Euteleostomi</taxon>
        <taxon>Mammalia</taxon>
        <taxon>Eutheria</taxon>
        <taxon>Euarchontoglires</taxon>
        <taxon>Primates</taxon>
        <taxon>Haplorrhini</taxon>
        <taxon>Catarrhini</taxon>
        <taxon>Hominidae</taxon>
        <taxon>Pan</taxon>
    </lineage>
</organism>
<dbReference type="AlphaFoldDB" id="A0A2I3TSX6"/>
<reference evidence="14" key="3">
    <citation type="submission" date="2025-09" db="UniProtKB">
        <authorList>
            <consortium name="Ensembl"/>
        </authorList>
    </citation>
    <scope>IDENTIFICATION</scope>
</reference>
<dbReference type="OMA" id="VYYCEKD"/>
<evidence type="ECO:0000256" key="10">
    <source>
        <dbReference type="ARBA" id="ARBA00038737"/>
    </source>
</evidence>
<dbReference type="SUPFAM" id="SSF48726">
    <property type="entry name" value="Immunoglobulin"/>
    <property type="match status" value="1"/>
</dbReference>
<evidence type="ECO:0000313" key="15">
    <source>
        <dbReference type="Proteomes" id="UP000002277"/>
    </source>
</evidence>
<evidence type="ECO:0000256" key="2">
    <source>
        <dbReference type="ARBA" id="ARBA00004613"/>
    </source>
</evidence>
<dbReference type="PROSITE" id="PS50835">
    <property type="entry name" value="IG_LIKE"/>
    <property type="match status" value="1"/>
</dbReference>
<keyword evidence="6" id="KW-1064">Adaptive immunity</keyword>
<evidence type="ECO:0000256" key="9">
    <source>
        <dbReference type="ARBA" id="ARBA00023319"/>
    </source>
</evidence>
<dbReference type="SMART" id="SM00406">
    <property type="entry name" value="IGv"/>
    <property type="match status" value="1"/>
</dbReference>
<feature type="chain" id="PRO_5014191032" description="Ig-like domain-containing protein" evidence="12">
    <location>
        <begin position="20"/>
        <end position="161"/>
    </location>
</feature>
<dbReference type="InterPro" id="IPR050199">
    <property type="entry name" value="IgHV"/>
</dbReference>
<keyword evidence="12" id="KW-0732">Signal</keyword>
<evidence type="ECO:0000256" key="11">
    <source>
        <dbReference type="ARBA" id="ARBA00043265"/>
    </source>
</evidence>
<reference evidence="14 15" key="1">
    <citation type="journal article" date="2005" name="Nature">
        <title>Initial sequence of the chimpanzee genome and comparison with the human genome.</title>
        <authorList>
            <consortium name="Chimpanzee sequencing and analysis consortium"/>
        </authorList>
    </citation>
    <scope>NUCLEOTIDE SEQUENCE [LARGE SCALE GENOMIC DNA]</scope>
</reference>
<evidence type="ECO:0000313" key="14">
    <source>
        <dbReference type="Ensembl" id="ENSPTRP00000092307.1"/>
    </source>
</evidence>